<dbReference type="PANTHER" id="PTHR43194:SF5">
    <property type="entry name" value="PIMELOYL-[ACYL-CARRIER PROTEIN] METHYL ESTER ESTERASE"/>
    <property type="match status" value="1"/>
</dbReference>
<feature type="binding site" evidence="5">
    <location>
        <position position="231"/>
    </location>
    <ligand>
        <name>substrate</name>
    </ligand>
</feature>
<feature type="active site" evidence="5">
    <location>
        <position position="203"/>
    </location>
</feature>
<evidence type="ECO:0000256" key="5">
    <source>
        <dbReference type="HAMAP-Rule" id="MF_01260"/>
    </source>
</evidence>
<dbReference type="InterPro" id="IPR010076">
    <property type="entry name" value="BioH"/>
</dbReference>
<dbReference type="InterPro" id="IPR050228">
    <property type="entry name" value="Carboxylesterase_BioH"/>
</dbReference>
<dbReference type="EC" id="3.1.1.85" evidence="5"/>
<evidence type="ECO:0000256" key="2">
    <source>
        <dbReference type="ARBA" id="ARBA00022490"/>
    </source>
</evidence>
<keyword evidence="2 5" id="KW-0963">Cytoplasm</keyword>
<dbReference type="UniPathway" id="UPA00078"/>
<name>A0A486XT62_9GAMM</name>
<comment type="subcellular location">
    <subcellularLocation>
        <location evidence="5">Cytoplasm</location>
    </subcellularLocation>
</comment>
<feature type="binding site" evidence="5">
    <location>
        <begin position="79"/>
        <end position="80"/>
    </location>
    <ligand>
        <name>substrate</name>
    </ligand>
</feature>
<dbReference type="SUPFAM" id="SSF53474">
    <property type="entry name" value="alpha/beta-Hydrolases"/>
    <property type="match status" value="1"/>
</dbReference>
<comment type="subunit">
    <text evidence="5">Monomer.</text>
</comment>
<comment type="function">
    <text evidence="5">The physiological role of BioH is to remove the methyl group introduced by BioC when the pimeloyl moiety is complete. It allows to synthesize pimeloyl-ACP via the fatty acid synthetic pathway through the hydrolysis of the ester bonds of pimeloyl-ACP esters.</text>
</comment>
<feature type="binding site" evidence="5">
    <location>
        <position position="18"/>
    </location>
    <ligand>
        <name>substrate</name>
    </ligand>
</feature>
<dbReference type="GO" id="GO:0090499">
    <property type="term" value="F:pimelyl-[acyl-carrier protein] methyl ester esterase activity"/>
    <property type="evidence" value="ECO:0007669"/>
    <property type="project" value="UniProtKB-EC"/>
</dbReference>
<sequence length="259" mass="28455">MTEQMRSDKPTLVLLHGWGVNQGVWQSVVAQLPTNINIITPDLPGFGDSRHYPQPYELSALVQQLAEQIPAQSVVCGWSLGGLIAIALAHRYPEKVRQLGLVGASPCFVARDNWPGMAPQVLQQFARALSDNLAQTIERFLAIQAMGSSSARNDIKALKQAIMAYPLPESGAIEGALQLLNLDLRSEFAALRQPVSGFYGRLDSLVPVKVIKHLQQLQPQAHFTVAEHASHAPFISHTSEFMLWLHSWLSAIIDTKDPA</sequence>
<organism evidence="7">
    <name type="scientific">Rheinheimera sp. BAL341</name>
    <dbReference type="NCBI Taxonomy" id="1708203"/>
    <lineage>
        <taxon>Bacteria</taxon>
        <taxon>Pseudomonadati</taxon>
        <taxon>Pseudomonadota</taxon>
        <taxon>Gammaproteobacteria</taxon>
        <taxon>Chromatiales</taxon>
        <taxon>Chromatiaceae</taxon>
        <taxon>Rheinheimera</taxon>
    </lineage>
</organism>
<proteinExistence type="inferred from homology"/>
<evidence type="ECO:0000259" key="6">
    <source>
        <dbReference type="Pfam" id="PF00561"/>
    </source>
</evidence>
<reference evidence="7" key="1">
    <citation type="submission" date="2019-04" db="EMBL/GenBank/DDBJ databases">
        <authorList>
            <person name="Brambilla D."/>
        </authorList>
    </citation>
    <scope>NUCLEOTIDE SEQUENCE</scope>
    <source>
        <strain evidence="7">BAL1</strain>
    </source>
</reference>
<accession>A0A486XT62</accession>
<dbReference type="HAMAP" id="MF_01260">
    <property type="entry name" value="Carboxylester"/>
    <property type="match status" value="1"/>
</dbReference>
<protein>
    <recommendedName>
        <fullName evidence="5">Pimeloyl-[acyl-carrier protein] methyl ester esterase</fullName>
        <ecNumber evidence="5">3.1.1.85</ecNumber>
    </recommendedName>
    <alternativeName>
        <fullName evidence="5">Biotin synthesis protein BioH</fullName>
    </alternativeName>
    <alternativeName>
        <fullName evidence="5">Carboxylesterase BioH</fullName>
    </alternativeName>
</protein>
<evidence type="ECO:0000256" key="4">
    <source>
        <dbReference type="ARBA" id="ARBA00022801"/>
    </source>
</evidence>
<evidence type="ECO:0000256" key="1">
    <source>
        <dbReference type="ARBA" id="ARBA00022487"/>
    </source>
</evidence>
<dbReference type="PANTHER" id="PTHR43194">
    <property type="entry name" value="HYDROLASE ALPHA/BETA FOLD FAMILY"/>
    <property type="match status" value="1"/>
</dbReference>
<evidence type="ECO:0000256" key="3">
    <source>
        <dbReference type="ARBA" id="ARBA00022756"/>
    </source>
</evidence>
<feature type="active site" description="Nucleophile" evidence="5">
    <location>
        <position position="79"/>
    </location>
</feature>
<evidence type="ECO:0000313" key="7">
    <source>
        <dbReference type="EMBL" id="VHO05763.1"/>
    </source>
</evidence>
<dbReference type="InterPro" id="IPR000073">
    <property type="entry name" value="AB_hydrolase_1"/>
</dbReference>
<keyword evidence="1 5" id="KW-0719">Serine esterase</keyword>
<dbReference type="Gene3D" id="3.40.50.1820">
    <property type="entry name" value="alpha/beta hydrolase"/>
    <property type="match status" value="1"/>
</dbReference>
<dbReference type="InterPro" id="IPR029058">
    <property type="entry name" value="AB_hydrolase_fold"/>
</dbReference>
<dbReference type="AlphaFoldDB" id="A0A486XT62"/>
<comment type="catalytic activity">
    <reaction evidence="5">
        <text>6-carboxyhexanoyl-[ACP] methyl ester + H2O = 6-carboxyhexanoyl-[ACP] + methanol + H(+)</text>
        <dbReference type="Rhea" id="RHEA:42700"/>
        <dbReference type="Rhea" id="RHEA-COMP:9955"/>
        <dbReference type="Rhea" id="RHEA-COMP:10186"/>
        <dbReference type="ChEBI" id="CHEBI:15377"/>
        <dbReference type="ChEBI" id="CHEBI:15378"/>
        <dbReference type="ChEBI" id="CHEBI:17790"/>
        <dbReference type="ChEBI" id="CHEBI:78846"/>
        <dbReference type="ChEBI" id="CHEBI:82735"/>
        <dbReference type="EC" id="3.1.1.85"/>
    </reaction>
</comment>
<dbReference type="PRINTS" id="PR00111">
    <property type="entry name" value="ABHYDROLASE"/>
</dbReference>
<dbReference type="Pfam" id="PF00561">
    <property type="entry name" value="Abhydrolase_1"/>
    <property type="match status" value="1"/>
</dbReference>
<dbReference type="GO" id="GO:0005737">
    <property type="term" value="C:cytoplasm"/>
    <property type="evidence" value="ECO:0007669"/>
    <property type="project" value="UniProtKB-SubCell"/>
</dbReference>
<comment type="pathway">
    <text evidence="5">Cofactor biosynthesis; biotin biosynthesis.</text>
</comment>
<feature type="binding site" evidence="5">
    <location>
        <begin position="140"/>
        <end position="144"/>
    </location>
    <ligand>
        <name>substrate</name>
    </ligand>
</feature>
<gene>
    <name evidence="5" type="primary">bioH</name>
    <name evidence="7" type="ORF">BAL341_2849</name>
</gene>
<feature type="domain" description="AB hydrolase-1" evidence="6">
    <location>
        <begin position="10"/>
        <end position="237"/>
    </location>
</feature>
<keyword evidence="4 5" id="KW-0378">Hydrolase</keyword>
<dbReference type="EMBL" id="CAAJGR010000006">
    <property type="protein sequence ID" value="VHO05763.1"/>
    <property type="molecule type" value="Genomic_DNA"/>
</dbReference>
<keyword evidence="3 5" id="KW-0093">Biotin biosynthesis</keyword>
<dbReference type="GO" id="GO:0009102">
    <property type="term" value="P:biotin biosynthetic process"/>
    <property type="evidence" value="ECO:0007669"/>
    <property type="project" value="UniProtKB-UniRule"/>
</dbReference>
<feature type="active site" evidence="5">
    <location>
        <position position="231"/>
    </location>
</feature>
<comment type="similarity">
    <text evidence="5">Belongs to the AB hydrolase superfamily. Carboxylesterase BioH family.</text>
</comment>
<dbReference type="NCBIfam" id="TIGR01738">
    <property type="entry name" value="bioH"/>
    <property type="match status" value="1"/>
</dbReference>